<comment type="caution">
    <text evidence="3">The sequence shown here is derived from an EMBL/GenBank/DDBJ whole genome shotgun (WGS) entry which is preliminary data.</text>
</comment>
<dbReference type="CDD" id="cd03057">
    <property type="entry name" value="GST_N_Beta"/>
    <property type="match status" value="1"/>
</dbReference>
<dbReference type="SFLD" id="SFLDS00019">
    <property type="entry name" value="Glutathione_Transferase_(cytos"/>
    <property type="match status" value="1"/>
</dbReference>
<dbReference type="InterPro" id="IPR004045">
    <property type="entry name" value="Glutathione_S-Trfase_N"/>
</dbReference>
<feature type="domain" description="GST C-terminal" evidence="2">
    <location>
        <begin position="87"/>
        <end position="203"/>
    </location>
</feature>
<dbReference type="GO" id="GO:0004364">
    <property type="term" value="F:glutathione transferase activity"/>
    <property type="evidence" value="ECO:0007669"/>
    <property type="project" value="UniProtKB-EC"/>
</dbReference>
<dbReference type="Pfam" id="PF13409">
    <property type="entry name" value="GST_N_2"/>
    <property type="match status" value="1"/>
</dbReference>
<dbReference type="CDD" id="cd03188">
    <property type="entry name" value="GST_C_Beta"/>
    <property type="match status" value="1"/>
</dbReference>
<dbReference type="Proteomes" id="UP000539372">
    <property type="component" value="Unassembled WGS sequence"/>
</dbReference>
<dbReference type="AlphaFoldDB" id="A0A7Y0E2T1"/>
<dbReference type="InterPro" id="IPR036249">
    <property type="entry name" value="Thioredoxin-like_sf"/>
</dbReference>
<evidence type="ECO:0000313" key="3">
    <source>
        <dbReference type="EMBL" id="NMM46113.1"/>
    </source>
</evidence>
<dbReference type="Pfam" id="PF00043">
    <property type="entry name" value="GST_C"/>
    <property type="match status" value="1"/>
</dbReference>
<dbReference type="SUPFAM" id="SSF47616">
    <property type="entry name" value="GST C-terminal domain-like"/>
    <property type="match status" value="1"/>
</dbReference>
<gene>
    <name evidence="3" type="primary">gstA</name>
    <name evidence="3" type="ORF">HH303_16595</name>
</gene>
<keyword evidence="4" id="KW-1185">Reference proteome</keyword>
<dbReference type="SUPFAM" id="SSF52833">
    <property type="entry name" value="Thioredoxin-like"/>
    <property type="match status" value="1"/>
</dbReference>
<dbReference type="InterPro" id="IPR010987">
    <property type="entry name" value="Glutathione-S-Trfase_C-like"/>
</dbReference>
<dbReference type="PANTHER" id="PTHR44051:SF8">
    <property type="entry name" value="GLUTATHIONE S-TRANSFERASE GSTA"/>
    <property type="match status" value="1"/>
</dbReference>
<dbReference type="RefSeq" id="WP_169626502.1">
    <property type="nucleotide sequence ID" value="NZ_JABBNT010000005.1"/>
</dbReference>
<organism evidence="3 4">
    <name type="scientific">Pacificispira spongiicola</name>
    <dbReference type="NCBI Taxonomy" id="2729598"/>
    <lineage>
        <taxon>Bacteria</taxon>
        <taxon>Pseudomonadati</taxon>
        <taxon>Pseudomonadota</taxon>
        <taxon>Alphaproteobacteria</taxon>
        <taxon>Rhodospirillales</taxon>
        <taxon>Rhodospirillaceae</taxon>
        <taxon>Pacificispira</taxon>
    </lineage>
</organism>
<name>A0A7Y0E2T1_9PROT</name>
<reference evidence="3 4" key="1">
    <citation type="submission" date="2020-04" db="EMBL/GenBank/DDBJ databases">
        <title>Rhodospirillaceae bacterium KN72 isolated from deep sea.</title>
        <authorList>
            <person name="Zhang D.-C."/>
        </authorList>
    </citation>
    <scope>NUCLEOTIDE SEQUENCE [LARGE SCALE GENOMIC DNA]</scope>
    <source>
        <strain evidence="3 4">KN72</strain>
    </source>
</reference>
<dbReference type="PANTHER" id="PTHR44051">
    <property type="entry name" value="GLUTATHIONE S-TRANSFERASE-RELATED"/>
    <property type="match status" value="1"/>
</dbReference>
<evidence type="ECO:0000259" key="2">
    <source>
        <dbReference type="PROSITE" id="PS50405"/>
    </source>
</evidence>
<dbReference type="EMBL" id="JABBNT010000005">
    <property type="protein sequence ID" value="NMM46113.1"/>
    <property type="molecule type" value="Genomic_DNA"/>
</dbReference>
<accession>A0A7Y0E2T1</accession>
<dbReference type="PROSITE" id="PS50404">
    <property type="entry name" value="GST_NTER"/>
    <property type="match status" value="1"/>
</dbReference>
<dbReference type="SFLD" id="SFLDG01150">
    <property type="entry name" value="Main.1:_Beta-like"/>
    <property type="match status" value="1"/>
</dbReference>
<dbReference type="InterPro" id="IPR004046">
    <property type="entry name" value="GST_C"/>
</dbReference>
<feature type="domain" description="GST N-terminal" evidence="1">
    <location>
        <begin position="1"/>
        <end position="81"/>
    </location>
</feature>
<evidence type="ECO:0000259" key="1">
    <source>
        <dbReference type="PROSITE" id="PS50404"/>
    </source>
</evidence>
<dbReference type="SFLD" id="SFLDG00358">
    <property type="entry name" value="Main_(cytGST)"/>
    <property type="match status" value="1"/>
</dbReference>
<dbReference type="EC" id="2.5.1.18" evidence="3"/>
<dbReference type="NCBIfam" id="NF007831">
    <property type="entry name" value="PRK10542.1"/>
    <property type="match status" value="1"/>
</dbReference>
<keyword evidence="3" id="KW-0808">Transferase</keyword>
<dbReference type="InterPro" id="IPR040079">
    <property type="entry name" value="Glutathione_S-Trfase"/>
</dbReference>
<dbReference type="Gene3D" id="1.20.1050.10">
    <property type="match status" value="1"/>
</dbReference>
<sequence>MKLFCKPGACSLASHIVLHEIGRPFDIEFVDTDSGRTAGGEEYLTINPKGYVPTLQLDDGQFLTEGPAILQFLADGSPTTELAPVIGSLARARMLEHLTFVSSELHKAFAPLFRDGATESEKSAARDAVTGKFDHVEATLADGRDYLVGGKMTISDAYLFVVANWANFTGIDLATWPRLAAFVARIAARSSTQAAMRAEGLIQ</sequence>
<evidence type="ECO:0000313" key="4">
    <source>
        <dbReference type="Proteomes" id="UP000539372"/>
    </source>
</evidence>
<dbReference type="InterPro" id="IPR036282">
    <property type="entry name" value="Glutathione-S-Trfase_C_sf"/>
</dbReference>
<dbReference type="Gene3D" id="3.40.30.10">
    <property type="entry name" value="Glutaredoxin"/>
    <property type="match status" value="1"/>
</dbReference>
<dbReference type="PROSITE" id="PS50405">
    <property type="entry name" value="GST_CTER"/>
    <property type="match status" value="1"/>
</dbReference>
<proteinExistence type="predicted"/>
<protein>
    <submittedName>
        <fullName evidence="3">Glutathione transferase GstA</fullName>
        <ecNumber evidence="3">2.5.1.18</ecNumber>
    </submittedName>
</protein>